<keyword evidence="1" id="KW-0472">Membrane</keyword>
<protein>
    <submittedName>
        <fullName evidence="2">Sortilin-related receptor</fullName>
    </submittedName>
</protein>
<accession>A0A444UUM6</accession>
<dbReference type="InterPro" id="IPR036116">
    <property type="entry name" value="FN3_sf"/>
</dbReference>
<keyword evidence="3" id="KW-1185">Reference proteome</keyword>
<dbReference type="SUPFAM" id="SSF49265">
    <property type="entry name" value="Fibronectin type III"/>
    <property type="match status" value="1"/>
</dbReference>
<dbReference type="EMBL" id="SCEB01007541">
    <property type="protein sequence ID" value="RXM91868.1"/>
    <property type="molecule type" value="Genomic_DNA"/>
</dbReference>
<proteinExistence type="predicted"/>
<keyword evidence="1" id="KW-1133">Transmembrane helix</keyword>
<keyword evidence="2" id="KW-0675">Receptor</keyword>
<evidence type="ECO:0000256" key="1">
    <source>
        <dbReference type="SAM" id="Phobius"/>
    </source>
</evidence>
<comment type="caution">
    <text evidence="2">The sequence shown here is derived from an EMBL/GenBank/DDBJ whole genome shotgun (WGS) entry which is preliminary data.</text>
</comment>
<reference evidence="2 3" key="1">
    <citation type="submission" date="2019-01" db="EMBL/GenBank/DDBJ databases">
        <title>Draft Genome and Complete Hox-Cluster Characterization of the Sterlet Sturgeon (Acipenser ruthenus).</title>
        <authorList>
            <person name="Wei Q."/>
        </authorList>
    </citation>
    <scope>NUCLEOTIDE SEQUENCE [LARGE SCALE GENOMIC DNA]</scope>
    <source>
        <strain evidence="2">WHYD16114868_AA</strain>
        <tissue evidence="2">Blood</tissue>
    </source>
</reference>
<feature type="transmembrane region" description="Helical" evidence="1">
    <location>
        <begin position="138"/>
        <end position="162"/>
    </location>
</feature>
<dbReference type="AlphaFoldDB" id="A0A444UUM6"/>
<dbReference type="Gene3D" id="2.60.40.10">
    <property type="entry name" value="Immunoglobulins"/>
    <property type="match status" value="1"/>
</dbReference>
<dbReference type="InterPro" id="IPR003961">
    <property type="entry name" value="FN3_dom"/>
</dbReference>
<evidence type="ECO:0000313" key="2">
    <source>
        <dbReference type="EMBL" id="RXM91868.1"/>
    </source>
</evidence>
<keyword evidence="1" id="KW-0812">Transmembrane</keyword>
<dbReference type="InterPro" id="IPR013783">
    <property type="entry name" value="Ig-like_fold"/>
</dbReference>
<dbReference type="Proteomes" id="UP000289886">
    <property type="component" value="Unassembled WGS sequence"/>
</dbReference>
<dbReference type="CDD" id="cd00063">
    <property type="entry name" value="FN3"/>
    <property type="match status" value="1"/>
</dbReference>
<sequence length="216" mass="23771">MSRYSISVRLSNMSKEASFILNTVPLSAPESLKIISENDHIFLFWKSLAVKEKSFNESRGYEIHMHDSVTNTTTCLGNTTEYFFKIDNLKLGHNYTFSVQARCLYNEQLCGAPALLLYDELGTGALPSSSKAAKSSDVAAIVVPVLFLLLVAVGVGFIVLFVRHRRLQHSFTAFANSHYNSRLGSAIFSSGDELGDDDEDAPMISGFSDDVPMVIA</sequence>
<gene>
    <name evidence="2" type="ORF">EOD39_20731</name>
</gene>
<name>A0A444UUM6_ACIRT</name>
<evidence type="ECO:0000313" key="3">
    <source>
        <dbReference type="Proteomes" id="UP000289886"/>
    </source>
</evidence>
<organism evidence="2 3">
    <name type="scientific">Acipenser ruthenus</name>
    <name type="common">Sterlet sturgeon</name>
    <dbReference type="NCBI Taxonomy" id="7906"/>
    <lineage>
        <taxon>Eukaryota</taxon>
        <taxon>Metazoa</taxon>
        <taxon>Chordata</taxon>
        <taxon>Craniata</taxon>
        <taxon>Vertebrata</taxon>
        <taxon>Euteleostomi</taxon>
        <taxon>Actinopterygii</taxon>
        <taxon>Chondrostei</taxon>
        <taxon>Acipenseriformes</taxon>
        <taxon>Acipenseridae</taxon>
        <taxon>Acipenser</taxon>
    </lineage>
</organism>